<dbReference type="PANTHER" id="PTHR43411">
    <property type="entry name" value="ADENYLOSUCCINATE LYASE"/>
    <property type="match status" value="1"/>
</dbReference>
<comment type="function">
    <text evidence="4">Catalyzes two reactions in de novo purine nucleotide biosynthesis. Catalyzes the breakdown of 5-aminoimidazole- (N-succinylocarboxamide) ribotide (SAICAR or 2-[5-amino-1-(5-phospho-beta-D-ribosyl)imidazole-4-carboxamido]succinate) to 5-aminoimidazole-4-carboxamide ribotide (AICAR or 5-amino-1-(5-phospho-beta-D-ribosyl)imidazole-4-carboxamide) and fumarate, and of adenylosuccinate (ADS or N(6)-(1,2-dicarboxyethyl)-AMP) to adenosine monophosphate (AMP) and fumarate.</text>
</comment>
<comment type="caution">
    <text evidence="8">The sequence shown here is derived from an EMBL/GenBank/DDBJ whole genome shotgun (WGS) entry which is preliminary data.</text>
</comment>
<proteinExistence type="predicted"/>
<gene>
    <name evidence="8" type="ORF">CO033_01645</name>
</gene>
<dbReference type="InterPro" id="IPR013539">
    <property type="entry name" value="PurB_C"/>
</dbReference>
<dbReference type="InterPro" id="IPR022761">
    <property type="entry name" value="Fumarate_lyase_N"/>
</dbReference>
<dbReference type="GO" id="GO:0006188">
    <property type="term" value="P:IMP biosynthetic process"/>
    <property type="evidence" value="ECO:0007669"/>
    <property type="project" value="InterPro"/>
</dbReference>
<dbReference type="PRINTS" id="PR00149">
    <property type="entry name" value="FUMRATELYASE"/>
</dbReference>
<dbReference type="NCBIfam" id="NF006764">
    <property type="entry name" value="PRK09285.1"/>
    <property type="match status" value="1"/>
</dbReference>
<evidence type="ECO:0000313" key="9">
    <source>
        <dbReference type="Proteomes" id="UP000231300"/>
    </source>
</evidence>
<sequence length="457" mass="52631">MKKDNTIYAISPIDGRYKEIVKDLGPIFSEYGLMKYRFIIEIKYFLAFSKIGVMPRKITKKEVQYLESLIKKFSITDFTQIKEIEKTTNHDVKAVEYFIKEKMKNFSLSDCMEYVHLGRTSEDINNLAYALMLRDGVKIINIKYKEVEKEISKLAKENKKTSMLALTHGQPASPTTFGWEMNVFGERLRYGIKALDSFKLKVKLNGATGGDNALHSAYLKINWRKFSSDFIFSLNEKGGIQFTNNPFTTQIESHDTYRELFDIIRGLDIVLIDFSRDIWMYISRGIIAQIPKVGEIGSSAMPQKINPINFENAEGNLDLANSLCEFFGRKLTISRMQRDLSDSTVERNFGLVFAHTKIALVYVLKGLGRIKVDQNAVKTELEKHWEVVSEAYQVILRSVGVKDGYELLKEFTRGKMVDKDAMYSFIDEVAKKHNLPKKTVEKLKKITPHNYIGNRNF</sequence>
<keyword evidence="3" id="KW-0658">Purine biosynthesis</keyword>
<reference evidence="9" key="1">
    <citation type="submission" date="2017-09" db="EMBL/GenBank/DDBJ databases">
        <title>Depth-based differentiation of microbial function through sediment-hosted aquifers and enrichment of novel symbionts in the deep terrestrial subsurface.</title>
        <authorList>
            <person name="Probst A.J."/>
            <person name="Ladd B."/>
            <person name="Jarett J.K."/>
            <person name="Geller-Mcgrath D.E."/>
            <person name="Sieber C.M.K."/>
            <person name="Emerson J.B."/>
            <person name="Anantharaman K."/>
            <person name="Thomas B.C."/>
            <person name="Malmstrom R."/>
            <person name="Stieglmeier M."/>
            <person name="Klingl A."/>
            <person name="Woyke T."/>
            <person name="Ryan C.M."/>
            <person name="Banfield J.F."/>
        </authorList>
    </citation>
    <scope>NUCLEOTIDE SEQUENCE [LARGE SCALE GENOMIC DNA]</scope>
</reference>
<dbReference type="EMBL" id="PFRK01000027">
    <property type="protein sequence ID" value="PJC49412.1"/>
    <property type="molecule type" value="Genomic_DNA"/>
</dbReference>
<dbReference type="Pfam" id="PF00206">
    <property type="entry name" value="Lyase_1"/>
    <property type="match status" value="1"/>
</dbReference>
<dbReference type="PANTHER" id="PTHR43411:SF1">
    <property type="entry name" value="ADENYLOSUCCINATE LYASE"/>
    <property type="match status" value="1"/>
</dbReference>
<dbReference type="AlphaFoldDB" id="A0A2J0N5N5"/>
<feature type="domain" description="Fumarate lyase N-terminal" evidence="6">
    <location>
        <begin position="15"/>
        <end position="315"/>
    </location>
</feature>
<dbReference type="Gene3D" id="1.10.40.30">
    <property type="entry name" value="Fumarase/aspartase (C-terminal domain)"/>
    <property type="match status" value="1"/>
</dbReference>
<evidence type="ECO:0000259" key="7">
    <source>
        <dbReference type="Pfam" id="PF08328"/>
    </source>
</evidence>
<organism evidence="8 9">
    <name type="scientific">Candidatus Nomurabacteria bacterium CG_4_9_14_0_2_um_filter_32_10</name>
    <dbReference type="NCBI Taxonomy" id="1974729"/>
    <lineage>
        <taxon>Bacteria</taxon>
        <taxon>Candidatus Nomuraibacteriota</taxon>
    </lineage>
</organism>
<keyword evidence="5" id="KW-0175">Coiled coil</keyword>
<comment type="pathway">
    <text evidence="1">Purine metabolism; IMP biosynthesis via de novo pathway; 5-amino-1-(5-phospho-D-ribosyl)imidazole-4-carboxamide from 5-amino-1-(5-phospho-D-ribosyl)imidazole-4-carboxylate: step 2/2.</text>
</comment>
<dbReference type="Pfam" id="PF08328">
    <property type="entry name" value="ASL_C"/>
    <property type="match status" value="1"/>
</dbReference>
<comment type="pathway">
    <text evidence="2">Purine metabolism; AMP biosynthesis via de novo pathway; AMP from IMP: step 2/2.</text>
</comment>
<evidence type="ECO:0000259" key="6">
    <source>
        <dbReference type="Pfam" id="PF00206"/>
    </source>
</evidence>
<protein>
    <submittedName>
        <fullName evidence="8">Adenylosuccinate lyase</fullName>
    </submittedName>
</protein>
<dbReference type="InterPro" id="IPR008948">
    <property type="entry name" value="L-Aspartase-like"/>
</dbReference>
<feature type="coiled-coil region" evidence="5">
    <location>
        <begin position="137"/>
        <end position="164"/>
    </location>
</feature>
<dbReference type="GO" id="GO:0004018">
    <property type="term" value="F:N6-(1,2-dicarboxyethyl)AMP AMP-lyase (fumarate-forming) activity"/>
    <property type="evidence" value="ECO:0007669"/>
    <property type="project" value="InterPro"/>
</dbReference>
<evidence type="ECO:0000256" key="3">
    <source>
        <dbReference type="ARBA" id="ARBA00022755"/>
    </source>
</evidence>
<evidence type="ECO:0000256" key="5">
    <source>
        <dbReference type="SAM" id="Coils"/>
    </source>
</evidence>
<dbReference type="InterPro" id="IPR000362">
    <property type="entry name" value="Fumarate_lyase_fam"/>
</dbReference>
<evidence type="ECO:0000256" key="2">
    <source>
        <dbReference type="ARBA" id="ARBA00004734"/>
    </source>
</evidence>
<dbReference type="InterPro" id="IPR047136">
    <property type="entry name" value="PurB_bact"/>
</dbReference>
<dbReference type="Gene3D" id="1.10.275.10">
    <property type="entry name" value="Fumarase/aspartase (N-terminal domain)"/>
    <property type="match status" value="1"/>
</dbReference>
<dbReference type="InterPro" id="IPR020557">
    <property type="entry name" value="Fumarate_lyase_CS"/>
</dbReference>
<accession>A0A2J0N5N5</accession>
<evidence type="ECO:0000256" key="4">
    <source>
        <dbReference type="ARBA" id="ARBA00025012"/>
    </source>
</evidence>
<evidence type="ECO:0000256" key="1">
    <source>
        <dbReference type="ARBA" id="ARBA00004706"/>
    </source>
</evidence>
<dbReference type="Proteomes" id="UP000231300">
    <property type="component" value="Unassembled WGS sequence"/>
</dbReference>
<feature type="domain" description="Adenylosuccinate lyase PurB C-terminal" evidence="7">
    <location>
        <begin position="334"/>
        <end position="452"/>
    </location>
</feature>
<dbReference type="SUPFAM" id="SSF48557">
    <property type="entry name" value="L-aspartase-like"/>
    <property type="match status" value="1"/>
</dbReference>
<dbReference type="Gene3D" id="1.20.200.10">
    <property type="entry name" value="Fumarase/aspartase (Central domain)"/>
    <property type="match status" value="1"/>
</dbReference>
<name>A0A2J0N5N5_9BACT</name>
<evidence type="ECO:0000313" key="8">
    <source>
        <dbReference type="EMBL" id="PJC49412.1"/>
    </source>
</evidence>
<keyword evidence="8" id="KW-0456">Lyase</keyword>
<dbReference type="PROSITE" id="PS00163">
    <property type="entry name" value="FUMARATE_LYASES"/>
    <property type="match status" value="1"/>
</dbReference>
<dbReference type="InterPro" id="IPR024083">
    <property type="entry name" value="Fumarase/histidase_N"/>
</dbReference>